<proteinExistence type="inferred from homology"/>
<dbReference type="SUPFAM" id="SSF52540">
    <property type="entry name" value="P-loop containing nucleoside triphosphate hydrolases"/>
    <property type="match status" value="1"/>
</dbReference>
<evidence type="ECO:0000256" key="1">
    <source>
        <dbReference type="ARBA" id="ARBA00005790"/>
    </source>
</evidence>
<organism evidence="5 6">
    <name type="scientific">Candidatus Kerfeldbacteria bacterium RIFCSPLOWO2_01_FULL_48_11</name>
    <dbReference type="NCBI Taxonomy" id="1798543"/>
    <lineage>
        <taxon>Bacteria</taxon>
        <taxon>Candidatus Kerfeldiibacteriota</taxon>
    </lineage>
</organism>
<protein>
    <recommendedName>
        <fullName evidence="4">Guanylate kinase-like domain-containing protein</fullName>
    </recommendedName>
</protein>
<name>A0A1G2B2A4_9BACT</name>
<comment type="caution">
    <text evidence="5">The sequence shown here is derived from an EMBL/GenBank/DDBJ whole genome shotgun (WGS) entry which is preliminary data.</text>
</comment>
<dbReference type="PANTHER" id="PTHR23117">
    <property type="entry name" value="GUANYLATE KINASE-RELATED"/>
    <property type="match status" value="1"/>
</dbReference>
<reference evidence="5 6" key="1">
    <citation type="journal article" date="2016" name="Nat. Commun.">
        <title>Thousands of microbial genomes shed light on interconnected biogeochemical processes in an aquifer system.</title>
        <authorList>
            <person name="Anantharaman K."/>
            <person name="Brown C.T."/>
            <person name="Hug L.A."/>
            <person name="Sharon I."/>
            <person name="Castelle C.J."/>
            <person name="Probst A.J."/>
            <person name="Thomas B.C."/>
            <person name="Singh A."/>
            <person name="Wilkins M.J."/>
            <person name="Karaoz U."/>
            <person name="Brodie E.L."/>
            <person name="Williams K.H."/>
            <person name="Hubbard S.S."/>
            <person name="Banfield J.F."/>
        </authorList>
    </citation>
    <scope>NUCLEOTIDE SEQUENCE [LARGE SCALE GENOMIC DNA]</scope>
</reference>
<dbReference type="PROSITE" id="PS50052">
    <property type="entry name" value="GUANYLATE_KINASE_2"/>
    <property type="match status" value="1"/>
</dbReference>
<dbReference type="GO" id="GO:0004385">
    <property type="term" value="F:GMP kinase activity"/>
    <property type="evidence" value="ECO:0007669"/>
    <property type="project" value="TreeGrafter"/>
</dbReference>
<dbReference type="STRING" id="1798543.A2898_03415"/>
<evidence type="ECO:0000313" key="6">
    <source>
        <dbReference type="Proteomes" id="UP000179164"/>
    </source>
</evidence>
<evidence type="ECO:0000256" key="3">
    <source>
        <dbReference type="ARBA" id="ARBA00022777"/>
    </source>
</evidence>
<keyword evidence="3" id="KW-0418">Kinase</keyword>
<dbReference type="EMBL" id="MHKE01000014">
    <property type="protein sequence ID" value="OGY83312.1"/>
    <property type="molecule type" value="Genomic_DNA"/>
</dbReference>
<dbReference type="InterPro" id="IPR008144">
    <property type="entry name" value="Guanylate_kin-like_dom"/>
</dbReference>
<gene>
    <name evidence="5" type="ORF">A2898_03415</name>
</gene>
<dbReference type="Proteomes" id="UP000179164">
    <property type="component" value="Unassembled WGS sequence"/>
</dbReference>
<evidence type="ECO:0000256" key="2">
    <source>
        <dbReference type="ARBA" id="ARBA00022679"/>
    </source>
</evidence>
<dbReference type="Gene3D" id="3.30.63.10">
    <property type="entry name" value="Guanylate Kinase phosphate binding domain"/>
    <property type="match status" value="1"/>
</dbReference>
<evidence type="ECO:0000313" key="5">
    <source>
        <dbReference type="EMBL" id="OGY83312.1"/>
    </source>
</evidence>
<feature type="domain" description="Guanylate kinase-like" evidence="4">
    <location>
        <begin position="72"/>
        <end position="280"/>
    </location>
</feature>
<dbReference type="InterPro" id="IPR027417">
    <property type="entry name" value="P-loop_NTPase"/>
</dbReference>
<dbReference type="InterPro" id="IPR008145">
    <property type="entry name" value="GK/Ca_channel_bsu"/>
</dbReference>
<dbReference type="Gene3D" id="3.40.50.300">
    <property type="entry name" value="P-loop containing nucleotide triphosphate hydrolases"/>
    <property type="match status" value="1"/>
</dbReference>
<sequence>MNEQSPDRAEQSFEAKIQAIKSDWNAAMLEIVHAQYRHRGLDVPKMNESEMLERAPYLLESATSPTEGQEPAKFIVLTAPTGVGKNTVGKRLEADGVAKLPRVNTRSIRPGEVEGKDYFFVDDVKFAEMVEHGEVFCATSTAEESKEAHGKGVELSGAAQTQAGIPRAEFQAYLRSGQPFYIDSGAGTARKIKSEPAVQGLAYKTVFLLPPSIDEMLRRVLSRRQEEAGAGSDTTMSDVTLLDRLTIAVNHLRRSADTADGYVVNDRVERAAKEIQRYYE</sequence>
<dbReference type="PANTHER" id="PTHR23117:SF13">
    <property type="entry name" value="GUANYLATE KINASE"/>
    <property type="match status" value="1"/>
</dbReference>
<dbReference type="GO" id="GO:0005829">
    <property type="term" value="C:cytosol"/>
    <property type="evidence" value="ECO:0007669"/>
    <property type="project" value="TreeGrafter"/>
</dbReference>
<evidence type="ECO:0000259" key="4">
    <source>
        <dbReference type="PROSITE" id="PS50052"/>
    </source>
</evidence>
<keyword evidence="2" id="KW-0808">Transferase</keyword>
<dbReference type="Pfam" id="PF00625">
    <property type="entry name" value="Guanylate_kin"/>
    <property type="match status" value="1"/>
</dbReference>
<accession>A0A1G2B2A4</accession>
<dbReference type="AlphaFoldDB" id="A0A1G2B2A4"/>
<comment type="similarity">
    <text evidence="1">Belongs to the guanylate kinase family.</text>
</comment>